<dbReference type="GO" id="GO:0006511">
    <property type="term" value="P:ubiquitin-dependent protein catabolic process"/>
    <property type="evidence" value="ECO:0007669"/>
    <property type="project" value="InterPro"/>
</dbReference>
<keyword evidence="2 4" id="KW-0647">Proteasome</keyword>
<comment type="caution">
    <text evidence="7">The sequence shown here is derived from an EMBL/GenBank/DDBJ whole genome shotgun (WGS) entry which is preliminary data.</text>
</comment>
<dbReference type="Pfam" id="PF00227">
    <property type="entry name" value="Proteasome"/>
    <property type="match status" value="1"/>
</dbReference>
<dbReference type="OMA" id="NDEIICH"/>
<gene>
    <name evidence="7" type="ORF">PPRIM_AZ9-3.1.T0130288</name>
</gene>
<comment type="subcellular location">
    <subcellularLocation>
        <location evidence="5">Cytoplasm</location>
    </subcellularLocation>
    <subcellularLocation>
        <location evidence="5">Nucleus</location>
    </subcellularLocation>
</comment>
<dbReference type="PANTHER" id="PTHR11599">
    <property type="entry name" value="PROTEASOME SUBUNIT ALPHA/BETA"/>
    <property type="match status" value="1"/>
</dbReference>
<dbReference type="InterPro" id="IPR023332">
    <property type="entry name" value="Proteasome_alpha-type"/>
</dbReference>
<protein>
    <recommendedName>
        <fullName evidence="5">Proteasome subunit alpha type</fullName>
    </recommendedName>
</protein>
<evidence type="ECO:0000259" key="6">
    <source>
        <dbReference type="PROSITE" id="PS00388"/>
    </source>
</evidence>
<keyword evidence="8" id="KW-1185">Reference proteome</keyword>
<keyword evidence="3 5" id="KW-0539">Nucleus</keyword>
<evidence type="ECO:0000256" key="5">
    <source>
        <dbReference type="RuleBase" id="RU000551"/>
    </source>
</evidence>
<name>A0A8S1K5T8_PARPR</name>
<reference evidence="7" key="1">
    <citation type="submission" date="2021-01" db="EMBL/GenBank/DDBJ databases">
        <authorList>
            <consortium name="Genoscope - CEA"/>
            <person name="William W."/>
        </authorList>
    </citation>
    <scope>NUCLEOTIDE SEQUENCE</scope>
</reference>
<dbReference type="GO" id="GO:0005634">
    <property type="term" value="C:nucleus"/>
    <property type="evidence" value="ECO:0007669"/>
    <property type="project" value="UniProtKB-SubCell"/>
</dbReference>
<dbReference type="Pfam" id="PF10584">
    <property type="entry name" value="Proteasome_A_N"/>
    <property type="match status" value="1"/>
</dbReference>
<evidence type="ECO:0000313" key="8">
    <source>
        <dbReference type="Proteomes" id="UP000688137"/>
    </source>
</evidence>
<dbReference type="GO" id="GO:0019773">
    <property type="term" value="C:proteasome core complex, alpha-subunit complex"/>
    <property type="evidence" value="ECO:0007669"/>
    <property type="project" value="UniProtKB-UniRule"/>
</dbReference>
<dbReference type="PROSITE" id="PS00388">
    <property type="entry name" value="PROTEASOME_ALPHA_1"/>
    <property type="match status" value="1"/>
</dbReference>
<dbReference type="GO" id="GO:0005737">
    <property type="term" value="C:cytoplasm"/>
    <property type="evidence" value="ECO:0007669"/>
    <property type="project" value="UniProtKB-SubCell"/>
</dbReference>
<evidence type="ECO:0000256" key="2">
    <source>
        <dbReference type="ARBA" id="ARBA00022942"/>
    </source>
</evidence>
<dbReference type="SMART" id="SM00948">
    <property type="entry name" value="Proteasome_A_N"/>
    <property type="match status" value="1"/>
</dbReference>
<keyword evidence="1 5" id="KW-0963">Cytoplasm</keyword>
<evidence type="ECO:0000256" key="3">
    <source>
        <dbReference type="ARBA" id="ARBA00023242"/>
    </source>
</evidence>
<dbReference type="InterPro" id="IPR050115">
    <property type="entry name" value="Proteasome_alpha"/>
</dbReference>
<dbReference type="EMBL" id="CAJJDM010000010">
    <property type="protein sequence ID" value="CAD8049175.1"/>
    <property type="molecule type" value="Genomic_DNA"/>
</dbReference>
<proteinExistence type="inferred from homology"/>
<dbReference type="InterPro" id="IPR001353">
    <property type="entry name" value="Proteasome_sua/b"/>
</dbReference>
<evidence type="ECO:0000256" key="4">
    <source>
        <dbReference type="PROSITE-ProRule" id="PRU00808"/>
    </source>
</evidence>
<dbReference type="InterPro" id="IPR035144">
    <property type="entry name" value="Proteasome_alpha1"/>
</dbReference>
<evidence type="ECO:0000256" key="1">
    <source>
        <dbReference type="ARBA" id="ARBA00022490"/>
    </source>
</evidence>
<dbReference type="PROSITE" id="PS51475">
    <property type="entry name" value="PROTEASOME_ALPHA_2"/>
    <property type="match status" value="1"/>
</dbReference>
<dbReference type="AlphaFoldDB" id="A0A8S1K5T8"/>
<comment type="subunit">
    <text evidence="5">The 26S proteasome consists of a 20S proteasome core and two 19S regulatory subunits.</text>
</comment>
<dbReference type="FunFam" id="3.60.20.10:FF:000016">
    <property type="entry name" value="Proteasome subunit alpha type-6"/>
    <property type="match status" value="1"/>
</dbReference>
<sequence length="248" mass="28137">MLKHLYDTDCVTWSPQGKLFQVEYAMEAVKQGSICLGLKSNENVVLCSLKRQPSELAGYQEKQFKIDDHMAIAIAGLTADARVLCKYMRTECLEYKYTYESHHPVGRLVFKVAEKSQHKTQSGAKRPYGVGLLVAGIDPNGVHLFETCPSGNYYEYKCQAIGSRSQAARTYFESWFHLFEKSTLEQLILHGLSAIKKAIMEDEELNEKNVEVGILGKNLKFTHLNAQELKDYIAKLETFSPNSQIQQE</sequence>
<evidence type="ECO:0000313" key="7">
    <source>
        <dbReference type="EMBL" id="CAD8049175.1"/>
    </source>
</evidence>
<accession>A0A8S1K5T8</accession>
<dbReference type="InterPro" id="IPR000426">
    <property type="entry name" value="Proteasome_asu_N"/>
</dbReference>
<comment type="similarity">
    <text evidence="4 5">Belongs to the peptidase T1A family.</text>
</comment>
<organism evidence="7 8">
    <name type="scientific">Paramecium primaurelia</name>
    <dbReference type="NCBI Taxonomy" id="5886"/>
    <lineage>
        <taxon>Eukaryota</taxon>
        <taxon>Sar</taxon>
        <taxon>Alveolata</taxon>
        <taxon>Ciliophora</taxon>
        <taxon>Intramacronucleata</taxon>
        <taxon>Oligohymenophorea</taxon>
        <taxon>Peniculida</taxon>
        <taxon>Parameciidae</taxon>
        <taxon>Paramecium</taxon>
    </lineage>
</organism>
<dbReference type="Proteomes" id="UP000688137">
    <property type="component" value="Unassembled WGS sequence"/>
</dbReference>
<feature type="domain" description="Proteasome alpha-type subunits" evidence="6">
    <location>
        <begin position="6"/>
        <end position="28"/>
    </location>
</feature>
<dbReference type="CDD" id="cd03749">
    <property type="entry name" value="proteasome_alpha_type_1"/>
    <property type="match status" value="1"/>
</dbReference>